<accession>A0A8J5NBD2</accession>
<comment type="similarity">
    <text evidence="2">Belongs to the glutamate-gated ion channel (TC 1.A.10.1) family.</text>
</comment>
<evidence type="ECO:0000256" key="13">
    <source>
        <dbReference type="SAM" id="MobiDB-lite"/>
    </source>
</evidence>
<dbReference type="GO" id="GO:0015276">
    <property type="term" value="F:ligand-gated monoatomic ion channel activity"/>
    <property type="evidence" value="ECO:0007669"/>
    <property type="project" value="InterPro"/>
</dbReference>
<feature type="region of interest" description="Disordered" evidence="13">
    <location>
        <begin position="1"/>
        <end position="20"/>
    </location>
</feature>
<evidence type="ECO:0000256" key="10">
    <source>
        <dbReference type="ARBA" id="ARBA00023180"/>
    </source>
</evidence>
<dbReference type="PANTHER" id="PTHR42643:SF38">
    <property type="entry name" value="IONOTROPIC RECEPTOR 100A"/>
    <property type="match status" value="1"/>
</dbReference>
<evidence type="ECO:0000256" key="11">
    <source>
        <dbReference type="ARBA" id="ARBA00023286"/>
    </source>
</evidence>
<organism evidence="16 17">
    <name type="scientific">Homarus americanus</name>
    <name type="common">American lobster</name>
    <dbReference type="NCBI Taxonomy" id="6706"/>
    <lineage>
        <taxon>Eukaryota</taxon>
        <taxon>Metazoa</taxon>
        <taxon>Ecdysozoa</taxon>
        <taxon>Arthropoda</taxon>
        <taxon>Crustacea</taxon>
        <taxon>Multicrustacea</taxon>
        <taxon>Malacostraca</taxon>
        <taxon>Eumalacostraca</taxon>
        <taxon>Eucarida</taxon>
        <taxon>Decapoda</taxon>
        <taxon>Pleocyemata</taxon>
        <taxon>Astacidea</taxon>
        <taxon>Nephropoidea</taxon>
        <taxon>Nephropidae</taxon>
        <taxon>Homarus</taxon>
    </lineage>
</organism>
<evidence type="ECO:0000256" key="2">
    <source>
        <dbReference type="ARBA" id="ARBA00008685"/>
    </source>
</evidence>
<dbReference type="Gene3D" id="1.10.287.70">
    <property type="match status" value="1"/>
</dbReference>
<proteinExistence type="inferred from homology"/>
<evidence type="ECO:0000256" key="1">
    <source>
        <dbReference type="ARBA" id="ARBA00004651"/>
    </source>
</evidence>
<evidence type="ECO:0000256" key="3">
    <source>
        <dbReference type="ARBA" id="ARBA00022448"/>
    </source>
</evidence>
<evidence type="ECO:0000256" key="6">
    <source>
        <dbReference type="ARBA" id="ARBA00022989"/>
    </source>
</evidence>
<dbReference type="Pfam" id="PF00060">
    <property type="entry name" value="Lig_chan"/>
    <property type="match status" value="1"/>
</dbReference>
<dbReference type="AlphaFoldDB" id="A0A8J5NBD2"/>
<sequence length="712" mass="80472">MDFDNESLAQHTPPHTNTPHFPHQVGTVHLWCGGMWHCNQCQTASVYCDPRPQSFRVRGSGVSRALKSELDSMRATEECVNVYLLLATVRSVMAGVDGDMNQSGSLMDQAGNCSERLGDSAHQLRVMVTQVVEQQVAGCHLVVATTSHHDPIVSHVLRCRCRRQVCGGVGSVVVELESLFSLNQRALEHLLQGLWGEATFSSRVLLLHIISNNNSLALRFLQAARLWQQPETRVVVVGSRTGVEGVLLHESVRNTLHIVYLSLHTRQEPTFTQRLLKTREEGSVEEVVEVHRRCMYCRRGEADVQLLHVWNLTSGAQLDPLLLHEEPVDYMGHLFTVMSMPYFPYAVVTRHETTQRALGLGQSLEAYMLNTIAAHLNFTYAIQEPEDGNWGVVLPDGNMTGIAGYLQRQQVDFSLLLSATTTRDQQMLFTRSYSYEELKAWSKVSAGRRHLRLTVAFFYSGGLLLEDPPNNPPSNMVARILIAWWLLFCMIITSAYRSSLIAHLTVQGWSLPIDHWEDLLKKDDWTWGTETSMFTSAASLYFTMNPDPVVRQIYDQYETESPDVGLQKVLAGKHSIVSWEYYITDIINSHYSDQHGQHPFYISKRGYLQGSGYAWSFRLGAPYYRPIRDLVHRLEEVGLVSQWLKEVMATRKRKGKGVVTNNDQSTDGQVVLGLHHLQGTFYLLFMGYGIALLILLGENLACCYSRRQNSGQ</sequence>
<evidence type="ECO:0000256" key="8">
    <source>
        <dbReference type="ARBA" id="ARBA00023136"/>
    </source>
</evidence>
<keyword evidence="10" id="KW-0325">Glycoprotein</keyword>
<feature type="transmembrane region" description="Helical" evidence="14">
    <location>
        <begin position="681"/>
        <end position="701"/>
    </location>
</feature>
<dbReference type="GO" id="GO:0005886">
    <property type="term" value="C:plasma membrane"/>
    <property type="evidence" value="ECO:0007669"/>
    <property type="project" value="UniProtKB-SubCell"/>
</dbReference>
<keyword evidence="7" id="KW-0406">Ion transport</keyword>
<dbReference type="Pfam" id="PF10613">
    <property type="entry name" value="Lig_chan-Glu_bd"/>
    <property type="match status" value="1"/>
</dbReference>
<name>A0A8J5NBD2_HOMAM</name>
<dbReference type="EMBL" id="JAHLQT010003582">
    <property type="protein sequence ID" value="KAG7176351.1"/>
    <property type="molecule type" value="Genomic_DNA"/>
</dbReference>
<evidence type="ECO:0000256" key="14">
    <source>
        <dbReference type="SAM" id="Phobius"/>
    </source>
</evidence>
<keyword evidence="17" id="KW-1185">Reference proteome</keyword>
<keyword evidence="11" id="KW-1071">Ligand-gated ion channel</keyword>
<dbReference type="Proteomes" id="UP000747542">
    <property type="component" value="Unassembled WGS sequence"/>
</dbReference>
<protein>
    <submittedName>
        <fullName evidence="16">Glutamate receptor-like 39</fullName>
    </submittedName>
</protein>
<evidence type="ECO:0000259" key="15">
    <source>
        <dbReference type="SMART" id="SM00918"/>
    </source>
</evidence>
<keyword evidence="3" id="KW-0813">Transport</keyword>
<dbReference type="InterPro" id="IPR019594">
    <property type="entry name" value="Glu/Gly-bd"/>
</dbReference>
<comment type="subcellular location">
    <subcellularLocation>
        <location evidence="1">Cell membrane</location>
        <topology evidence="1">Multi-pass membrane protein</topology>
    </subcellularLocation>
</comment>
<keyword evidence="5 14" id="KW-0812">Transmembrane</keyword>
<keyword evidence="4" id="KW-1003">Cell membrane</keyword>
<feature type="compositionally biased region" description="Low complexity" evidence="13">
    <location>
        <begin position="11"/>
        <end position="20"/>
    </location>
</feature>
<feature type="domain" description="Ionotropic glutamate receptor L-glutamate and glycine-binding" evidence="15">
    <location>
        <begin position="344"/>
        <end position="408"/>
    </location>
</feature>
<keyword evidence="9 16" id="KW-0675">Receptor</keyword>
<dbReference type="InterPro" id="IPR052192">
    <property type="entry name" value="Insect_Ionotropic_Sensory_Rcpt"/>
</dbReference>
<keyword evidence="6 14" id="KW-1133">Transmembrane helix</keyword>
<reference evidence="16" key="1">
    <citation type="journal article" date="2021" name="Sci. Adv.">
        <title>The American lobster genome reveals insights on longevity, neural, and immune adaptations.</title>
        <authorList>
            <person name="Polinski J.M."/>
            <person name="Zimin A.V."/>
            <person name="Clark K.F."/>
            <person name="Kohn A.B."/>
            <person name="Sadowski N."/>
            <person name="Timp W."/>
            <person name="Ptitsyn A."/>
            <person name="Khanna P."/>
            <person name="Romanova D.Y."/>
            <person name="Williams P."/>
            <person name="Greenwood S.J."/>
            <person name="Moroz L.L."/>
            <person name="Walt D.R."/>
            <person name="Bodnar A.G."/>
        </authorList>
    </citation>
    <scope>NUCLEOTIDE SEQUENCE</scope>
    <source>
        <strain evidence="16">GMGI-L3</strain>
    </source>
</reference>
<dbReference type="GO" id="GO:0050906">
    <property type="term" value="P:detection of stimulus involved in sensory perception"/>
    <property type="evidence" value="ECO:0007669"/>
    <property type="project" value="UniProtKB-ARBA"/>
</dbReference>
<evidence type="ECO:0000256" key="4">
    <source>
        <dbReference type="ARBA" id="ARBA00022475"/>
    </source>
</evidence>
<evidence type="ECO:0000256" key="9">
    <source>
        <dbReference type="ARBA" id="ARBA00023170"/>
    </source>
</evidence>
<dbReference type="SMART" id="SM00918">
    <property type="entry name" value="Lig_chan-Glu_bd"/>
    <property type="match status" value="1"/>
</dbReference>
<evidence type="ECO:0000256" key="5">
    <source>
        <dbReference type="ARBA" id="ARBA00022692"/>
    </source>
</evidence>
<evidence type="ECO:0000313" key="16">
    <source>
        <dbReference type="EMBL" id="KAG7176351.1"/>
    </source>
</evidence>
<dbReference type="PANTHER" id="PTHR42643">
    <property type="entry name" value="IONOTROPIC RECEPTOR 20A-RELATED"/>
    <property type="match status" value="1"/>
</dbReference>
<comment type="caution">
    <text evidence="16">The sequence shown here is derived from an EMBL/GenBank/DDBJ whole genome shotgun (WGS) entry which is preliminary data.</text>
</comment>
<gene>
    <name evidence="16" type="primary">Glrk-L39</name>
    <name evidence="16" type="ORF">Hamer_G009147</name>
</gene>
<evidence type="ECO:0000313" key="17">
    <source>
        <dbReference type="Proteomes" id="UP000747542"/>
    </source>
</evidence>
<dbReference type="SUPFAM" id="SSF53850">
    <property type="entry name" value="Periplasmic binding protein-like II"/>
    <property type="match status" value="1"/>
</dbReference>
<keyword evidence="12" id="KW-0407">Ion channel</keyword>
<evidence type="ECO:0000256" key="12">
    <source>
        <dbReference type="ARBA" id="ARBA00023303"/>
    </source>
</evidence>
<keyword evidence="8 14" id="KW-0472">Membrane</keyword>
<dbReference type="InterPro" id="IPR001320">
    <property type="entry name" value="Iontro_rcpt_C"/>
</dbReference>
<evidence type="ECO:0000256" key="7">
    <source>
        <dbReference type="ARBA" id="ARBA00023065"/>
    </source>
</evidence>